<dbReference type="Proteomes" id="UP000474676">
    <property type="component" value="Unassembled WGS sequence"/>
</dbReference>
<feature type="domain" description="DUF4143" evidence="2">
    <location>
        <begin position="221"/>
        <end position="379"/>
    </location>
</feature>
<dbReference type="PANTHER" id="PTHR33295">
    <property type="entry name" value="ATPASE"/>
    <property type="match status" value="1"/>
</dbReference>
<accession>A0A6L5Y5S8</accession>
<name>A0A6L5Y5S8_9FIRM</name>
<dbReference type="InterPro" id="IPR027417">
    <property type="entry name" value="P-loop_NTPase"/>
</dbReference>
<dbReference type="InterPro" id="IPR025420">
    <property type="entry name" value="DUF4143"/>
</dbReference>
<dbReference type="PANTHER" id="PTHR33295:SF7">
    <property type="entry name" value="ATPASE"/>
    <property type="match status" value="1"/>
</dbReference>
<dbReference type="Pfam" id="PF13635">
    <property type="entry name" value="DUF4143"/>
    <property type="match status" value="1"/>
</dbReference>
<reference evidence="3 4" key="1">
    <citation type="submission" date="2019-08" db="EMBL/GenBank/DDBJ databases">
        <title>In-depth cultivation of the pig gut microbiome towards novel bacterial diversity and tailored functional studies.</title>
        <authorList>
            <person name="Wylensek D."/>
            <person name="Hitch T.C.A."/>
            <person name="Clavel T."/>
        </authorList>
    </citation>
    <scope>NUCLEOTIDE SEQUENCE [LARGE SCALE GENOMIC DNA]</scope>
    <source>
        <strain evidence="3 4">WCA-MUC-591-APC-3H</strain>
    </source>
</reference>
<keyword evidence="4" id="KW-1185">Reference proteome</keyword>
<dbReference type="RefSeq" id="WP_154573706.1">
    <property type="nucleotide sequence ID" value="NZ_JAQXGS010000109.1"/>
</dbReference>
<dbReference type="SUPFAM" id="SSF52540">
    <property type="entry name" value="P-loop containing nucleoside triphosphate hydrolases"/>
    <property type="match status" value="1"/>
</dbReference>
<evidence type="ECO:0000259" key="1">
    <source>
        <dbReference type="Pfam" id="PF13173"/>
    </source>
</evidence>
<dbReference type="EMBL" id="VUMZ01000002">
    <property type="protein sequence ID" value="MST51217.1"/>
    <property type="molecule type" value="Genomic_DNA"/>
</dbReference>
<dbReference type="GO" id="GO:0005524">
    <property type="term" value="F:ATP binding"/>
    <property type="evidence" value="ECO:0007669"/>
    <property type="project" value="UniProtKB-KW"/>
</dbReference>
<gene>
    <name evidence="3" type="ORF">FYJ64_02590</name>
</gene>
<evidence type="ECO:0000313" key="4">
    <source>
        <dbReference type="Proteomes" id="UP000474676"/>
    </source>
</evidence>
<evidence type="ECO:0000259" key="2">
    <source>
        <dbReference type="Pfam" id="PF13635"/>
    </source>
</evidence>
<dbReference type="InterPro" id="IPR041682">
    <property type="entry name" value="AAA_14"/>
</dbReference>
<feature type="domain" description="AAA" evidence="1">
    <location>
        <begin position="18"/>
        <end position="152"/>
    </location>
</feature>
<dbReference type="Pfam" id="PF13173">
    <property type="entry name" value="AAA_14"/>
    <property type="match status" value="1"/>
</dbReference>
<keyword evidence="3" id="KW-0547">Nucleotide-binding</keyword>
<comment type="caution">
    <text evidence="3">The sequence shown here is derived from an EMBL/GenBank/DDBJ whole genome shotgun (WGS) entry which is preliminary data.</text>
</comment>
<sequence>MKRKAIDKLIQWKSDSERKPLILRGARQVGKTWLMKEFGECEYDSFVYFNFDEEEELKSIFEKNKNPYRIVELLSLISGKKIVPEDTLIILDEIQECPEALNSLKYFREDAGEYHIVTAGSLLGTLLAAPKSYPVGQVNLLDIFPMTFDEYLAATDISLCSYYNDIRKDQEIEGIFHNRLTDAYKNYLIIGGMPECVASWIKYGDPERLSKIQHELIEIYENDFSKHNGKVNSGRILMVFRSIASQLAKPNEKFMYGAVREGGRARDFEEAIEWLVSAGILNRVYNVSKAEHPLSAFDKLDHFKLFMFDTGLLKTMAGVDNSAILLKSHYQFKGPLTENYVLQQLRGCLSVQPRYYSGRNGEIDFIIQNGTEIIPVEVKGGEDKKAGSLKKYIAANNPESAVRFSMRGYRHDGKITNIPLYLAGKLMELI</sequence>
<dbReference type="GeneID" id="303114201"/>
<proteinExistence type="predicted"/>
<keyword evidence="3" id="KW-0067">ATP-binding</keyword>
<evidence type="ECO:0000313" key="3">
    <source>
        <dbReference type="EMBL" id="MST51217.1"/>
    </source>
</evidence>
<dbReference type="AlphaFoldDB" id="A0A6L5Y5S8"/>
<organism evidence="3 4">
    <name type="scientific">Hornefia butyriciproducens</name>
    <dbReference type="NCBI Taxonomy" id="2652293"/>
    <lineage>
        <taxon>Bacteria</taxon>
        <taxon>Bacillati</taxon>
        <taxon>Bacillota</taxon>
        <taxon>Clostridia</taxon>
        <taxon>Peptostreptococcales</taxon>
        <taxon>Anaerovoracaceae</taxon>
        <taxon>Hornefia</taxon>
    </lineage>
</organism>
<protein>
    <submittedName>
        <fullName evidence="3">ATP-binding protein</fullName>
    </submittedName>
</protein>